<keyword evidence="3" id="KW-1185">Reference proteome</keyword>
<gene>
    <name evidence="2" type="ORF">G0U57_004475</name>
</gene>
<dbReference type="Pfam" id="PF05699">
    <property type="entry name" value="Dimer_Tnp_hAT"/>
    <property type="match status" value="1"/>
</dbReference>
<feature type="non-terminal residue" evidence="2">
    <location>
        <position position="1"/>
    </location>
</feature>
<dbReference type="AlphaFoldDB" id="A0A8T1TCT6"/>
<dbReference type="EMBL" id="JAHGAV010000015">
    <property type="protein sequence ID" value="KAG6938827.1"/>
    <property type="molecule type" value="Genomic_DNA"/>
</dbReference>
<evidence type="ECO:0000313" key="2">
    <source>
        <dbReference type="EMBL" id="KAG6938827.1"/>
    </source>
</evidence>
<comment type="caution">
    <text evidence="2">The sequence shown here is derived from an EMBL/GenBank/DDBJ whole genome shotgun (WGS) entry which is preliminary data.</text>
</comment>
<evidence type="ECO:0000313" key="3">
    <source>
        <dbReference type="Proteomes" id="UP000765507"/>
    </source>
</evidence>
<dbReference type="OrthoDB" id="10062065at2759"/>
<sequence>FNIGSSQKTRKLAKTLLHVLRQQSLQSVSPNIDISLWIFLTLPVTNAGGERSFSKLALIKNKLRSSMDQVRLNNLTLMSIEYDLLRQLHFSDIEDFSALKTRKK</sequence>
<protein>
    <recommendedName>
        <fullName evidence="1">HAT C-terminal dimerisation domain-containing protein</fullName>
    </recommendedName>
</protein>
<proteinExistence type="predicted"/>
<dbReference type="GO" id="GO:0046983">
    <property type="term" value="F:protein dimerization activity"/>
    <property type="evidence" value="ECO:0007669"/>
    <property type="project" value="InterPro"/>
</dbReference>
<reference evidence="2 3" key="1">
    <citation type="journal article" date="2020" name="G3 (Bethesda)">
        <title>Draft Genome of the Common Snapping Turtle, Chelydra serpentina, a Model for Phenotypic Plasticity in Reptiles.</title>
        <authorList>
            <person name="Das D."/>
            <person name="Singh S.K."/>
            <person name="Bierstedt J."/>
            <person name="Erickson A."/>
            <person name="Galli G.L.J."/>
            <person name="Crossley D.A. 2nd"/>
            <person name="Rhen T."/>
        </authorList>
    </citation>
    <scope>NUCLEOTIDE SEQUENCE [LARGE SCALE GENOMIC DNA]</scope>
    <source>
        <strain evidence="2">KW</strain>
    </source>
</reference>
<name>A0A8T1TCT6_CHESE</name>
<feature type="domain" description="HAT C-terminal dimerisation" evidence="1">
    <location>
        <begin position="30"/>
        <end position="84"/>
    </location>
</feature>
<dbReference type="PANTHER" id="PTHR45749">
    <property type="match status" value="1"/>
</dbReference>
<dbReference type="Proteomes" id="UP000765507">
    <property type="component" value="Unassembled WGS sequence"/>
</dbReference>
<accession>A0A8T1TCT6</accession>
<dbReference type="PANTHER" id="PTHR45749:SF21">
    <property type="entry name" value="DUF4371 DOMAIN-CONTAINING PROTEIN"/>
    <property type="match status" value="1"/>
</dbReference>
<organism evidence="2 3">
    <name type="scientific">Chelydra serpentina</name>
    <name type="common">Snapping turtle</name>
    <name type="synonym">Testudo serpentina</name>
    <dbReference type="NCBI Taxonomy" id="8475"/>
    <lineage>
        <taxon>Eukaryota</taxon>
        <taxon>Metazoa</taxon>
        <taxon>Chordata</taxon>
        <taxon>Craniata</taxon>
        <taxon>Vertebrata</taxon>
        <taxon>Euteleostomi</taxon>
        <taxon>Archelosauria</taxon>
        <taxon>Testudinata</taxon>
        <taxon>Testudines</taxon>
        <taxon>Cryptodira</taxon>
        <taxon>Durocryptodira</taxon>
        <taxon>Americhelydia</taxon>
        <taxon>Chelydroidea</taxon>
        <taxon>Chelydridae</taxon>
        <taxon>Chelydra</taxon>
    </lineage>
</organism>
<evidence type="ECO:0000259" key="1">
    <source>
        <dbReference type="Pfam" id="PF05699"/>
    </source>
</evidence>
<dbReference type="InterPro" id="IPR008906">
    <property type="entry name" value="HATC_C_dom"/>
</dbReference>